<feature type="compositionally biased region" description="Basic and acidic residues" evidence="1">
    <location>
        <begin position="1"/>
        <end position="17"/>
    </location>
</feature>
<reference evidence="3" key="1">
    <citation type="submission" date="2021-09" db="EMBL/GenBank/DDBJ databases">
        <title>Genomic analysis of Ralstonia spp.</title>
        <authorList>
            <person name="Aburjaile F."/>
            <person name="Ariute J.C."/>
            <person name="Pais A.K.L."/>
            <person name="Albuquerque G.M.R."/>
            <person name="Silva A.M.F."/>
            <person name="Brenig B."/>
            <person name="Azevedo V."/>
            <person name="Matiuzzi M."/>
            <person name="Ramos R."/>
            <person name="Goes-Neto A."/>
            <person name="Soares S."/>
            <person name="Iseppon A.M.B."/>
            <person name="Souza E."/>
            <person name="Gama M."/>
        </authorList>
    </citation>
    <scope>NUCLEOTIDE SEQUENCE</scope>
    <source>
        <strain evidence="3">CCRMRs91</strain>
    </source>
</reference>
<evidence type="ECO:0000256" key="2">
    <source>
        <dbReference type="SAM" id="Phobius"/>
    </source>
</evidence>
<proteinExistence type="predicted"/>
<evidence type="ECO:0000256" key="1">
    <source>
        <dbReference type="SAM" id="MobiDB-lite"/>
    </source>
</evidence>
<evidence type="ECO:0000313" key="3">
    <source>
        <dbReference type="EMBL" id="MDB0573469.1"/>
    </source>
</evidence>
<name>A0AAW5ZUE5_RALSL</name>
<feature type="compositionally biased region" description="Gly residues" evidence="1">
    <location>
        <begin position="28"/>
        <end position="44"/>
    </location>
</feature>
<dbReference type="Proteomes" id="UP001144050">
    <property type="component" value="Unassembled WGS sequence"/>
</dbReference>
<accession>A0AAW5ZUE5</accession>
<keyword evidence="2" id="KW-0472">Membrane</keyword>
<feature type="transmembrane region" description="Helical" evidence="2">
    <location>
        <begin position="108"/>
        <end position="128"/>
    </location>
</feature>
<organism evidence="3 4">
    <name type="scientific">Ralstonia solanacearum</name>
    <name type="common">Pseudomonas solanacearum</name>
    <dbReference type="NCBI Taxonomy" id="305"/>
    <lineage>
        <taxon>Bacteria</taxon>
        <taxon>Pseudomonadati</taxon>
        <taxon>Pseudomonadota</taxon>
        <taxon>Betaproteobacteria</taxon>
        <taxon>Burkholderiales</taxon>
        <taxon>Burkholderiaceae</taxon>
        <taxon>Ralstonia</taxon>
        <taxon>Ralstonia solanacearum species complex</taxon>
    </lineage>
</organism>
<keyword evidence="2" id="KW-1133">Transmembrane helix</keyword>
<gene>
    <name evidence="3" type="ORF">LBW59_22230</name>
</gene>
<feature type="region of interest" description="Disordered" evidence="1">
    <location>
        <begin position="1"/>
        <end position="88"/>
    </location>
</feature>
<comment type="caution">
    <text evidence="3">The sequence shown here is derived from an EMBL/GenBank/DDBJ whole genome shotgun (WGS) entry which is preliminary data.</text>
</comment>
<sequence length="164" mass="17835">MKHQPKEGAYEDPEHRTGQRRLALHGETVGGLQGRGVGADGGTGGRRHDGSAIVRPRGQEDSTGDAAQDRRPLCARRQPEQAATRRSGAEVGQAELGELFQSWKIEQAVFGVLLVVFAIVMSLAQIFARHPDKLNQLVCEVLRAFVDLHGWLFALGAGAWWSAC</sequence>
<feature type="transmembrane region" description="Helical" evidence="2">
    <location>
        <begin position="148"/>
        <end position="163"/>
    </location>
</feature>
<dbReference type="EMBL" id="JAIVFG010000052">
    <property type="protein sequence ID" value="MDB0573469.1"/>
    <property type="molecule type" value="Genomic_DNA"/>
</dbReference>
<evidence type="ECO:0000313" key="4">
    <source>
        <dbReference type="Proteomes" id="UP001144050"/>
    </source>
</evidence>
<keyword evidence="2" id="KW-0812">Transmembrane</keyword>
<evidence type="ECO:0008006" key="5">
    <source>
        <dbReference type="Google" id="ProtNLM"/>
    </source>
</evidence>
<dbReference type="RefSeq" id="WP_247591027.1">
    <property type="nucleotide sequence ID" value="NZ_JAIVFG010000052.1"/>
</dbReference>
<protein>
    <recommendedName>
        <fullName evidence="5">Transmembrane protein</fullName>
    </recommendedName>
</protein>
<dbReference type="AlphaFoldDB" id="A0AAW5ZUE5"/>